<gene>
    <name evidence="14" type="primary">corC</name>
    <name evidence="14" type="ORF">L21SP5_03242</name>
</gene>
<evidence type="ECO:0000259" key="12">
    <source>
        <dbReference type="PROSITE" id="PS51371"/>
    </source>
</evidence>
<evidence type="ECO:0000256" key="6">
    <source>
        <dbReference type="ARBA" id="ARBA00022989"/>
    </source>
</evidence>
<feature type="domain" description="CBS" evidence="12">
    <location>
        <begin position="287"/>
        <end position="344"/>
    </location>
</feature>
<dbReference type="PROSITE" id="PS51371">
    <property type="entry name" value="CBS"/>
    <property type="match status" value="1"/>
</dbReference>
<dbReference type="Gene3D" id="3.10.580.10">
    <property type="entry name" value="CBS-domain"/>
    <property type="match status" value="1"/>
</dbReference>
<dbReference type="GO" id="GO:0005886">
    <property type="term" value="C:plasma membrane"/>
    <property type="evidence" value="ECO:0007669"/>
    <property type="project" value="UniProtKB-SubCell"/>
</dbReference>
<dbReference type="PANTHER" id="PTHR22777">
    <property type="entry name" value="HEMOLYSIN-RELATED"/>
    <property type="match status" value="1"/>
</dbReference>
<sequence length="439" mass="50025">MEAEPYSTILSFQVTFFPLTTETIVGLVILVMLIAASALISGSEVAFFSLKPNNIKKLRHSNSRISKVIIKLIGQPKRLLGTILVSNNFVNVGIVILSSYLTLSIVDFSMDPIWGFIIQVILITFLLLLFGEIIPKIYATHNYLGFARFMSLPLFFLSKVFAPISQFLIYSTSVVDKKVRKKQDISIDDLSNALELTQEDLDEEKEMLQGIVDFTSTEVREIMKPRVDVIAVDIKSNYQSMLNQIMDSGYSRIPVFQRTFDDVKGVLYIKDLLPHLEKTANFSWQSLVRPPYFVPENKKINDLLGELQEKKIHLAIVVDEYGGTSGIVTLEDILEEIVGDISDEFDEQRSDFVKVNTKTYLFEGKTSLNDFCKVIDYHGDVFQDSNADTLAGFILEQSEEIPHVYEKFDYERFTLQIEAADHRRIKKVKVTIHEQNDEA</sequence>
<feature type="transmembrane region" description="Helical" evidence="11">
    <location>
        <begin position="113"/>
        <end position="134"/>
    </location>
</feature>
<dbReference type="SMART" id="SM00116">
    <property type="entry name" value="CBS"/>
    <property type="match status" value="2"/>
</dbReference>
<evidence type="ECO:0000256" key="7">
    <source>
        <dbReference type="ARBA" id="ARBA00023122"/>
    </source>
</evidence>
<name>A0A0S2I362_9BACT</name>
<dbReference type="InterPro" id="IPR002550">
    <property type="entry name" value="CNNM"/>
</dbReference>
<dbReference type="SUPFAM" id="SSF54631">
    <property type="entry name" value="CBS-domain pair"/>
    <property type="match status" value="1"/>
</dbReference>
<keyword evidence="8 10" id="KW-0472">Membrane</keyword>
<dbReference type="GO" id="GO:0050660">
    <property type="term" value="F:flavin adenine dinucleotide binding"/>
    <property type="evidence" value="ECO:0007669"/>
    <property type="project" value="InterPro"/>
</dbReference>
<evidence type="ECO:0000256" key="11">
    <source>
        <dbReference type="SAM" id="Phobius"/>
    </source>
</evidence>
<keyword evidence="6 10" id="KW-1133">Transmembrane helix</keyword>
<dbReference type="PATRIC" id="fig|1307839.3.peg.3410"/>
<dbReference type="InterPro" id="IPR000644">
    <property type="entry name" value="CBS_dom"/>
</dbReference>
<comment type="subcellular location">
    <subcellularLocation>
        <location evidence="1">Cell membrane</location>
        <topology evidence="1">Multi-pass membrane protein</topology>
    </subcellularLocation>
</comment>
<keyword evidence="3" id="KW-1003">Cell membrane</keyword>
<dbReference type="CDD" id="cd04590">
    <property type="entry name" value="CBS_pair_CorC_HlyC_assoc"/>
    <property type="match status" value="1"/>
</dbReference>
<keyword evidence="4 10" id="KW-0812">Transmembrane</keyword>
<accession>A0A0S2I362</accession>
<dbReference type="InterPro" id="IPR036318">
    <property type="entry name" value="FAD-bd_PCMH-like_sf"/>
</dbReference>
<dbReference type="Proteomes" id="UP000064893">
    <property type="component" value="Chromosome"/>
</dbReference>
<dbReference type="KEGG" id="blq:L21SP5_03242"/>
<dbReference type="Pfam" id="PF03471">
    <property type="entry name" value="CorC_HlyC"/>
    <property type="match status" value="1"/>
</dbReference>
<reference evidence="14 15" key="1">
    <citation type="submission" date="2015-11" db="EMBL/GenBank/DDBJ databases">
        <title>Description and complete genome sequence of a novel strain predominating in hypersaline microbial mats and representing a new family of the Bacteriodetes phylum.</title>
        <authorList>
            <person name="Spring S."/>
            <person name="Bunk B."/>
            <person name="Sproer C."/>
            <person name="Klenk H.-P."/>
        </authorList>
    </citation>
    <scope>NUCLEOTIDE SEQUENCE [LARGE SCALE GENOMIC DNA]</scope>
    <source>
        <strain evidence="14 15">L21-Spi-D4</strain>
    </source>
</reference>
<dbReference type="SMART" id="SM01091">
    <property type="entry name" value="CorC_HlyC"/>
    <property type="match status" value="1"/>
</dbReference>
<dbReference type="InterPro" id="IPR019862">
    <property type="entry name" value="Motility-assoc_prot_GldE"/>
</dbReference>
<dbReference type="InterPro" id="IPR005170">
    <property type="entry name" value="Transptr-assoc_dom"/>
</dbReference>
<evidence type="ECO:0000256" key="5">
    <source>
        <dbReference type="ARBA" id="ARBA00022737"/>
    </source>
</evidence>
<dbReference type="FunFam" id="3.10.580.10:FF:000002">
    <property type="entry name" value="Magnesium/cobalt efflux protein CorC"/>
    <property type="match status" value="1"/>
</dbReference>
<evidence type="ECO:0000259" key="13">
    <source>
        <dbReference type="PROSITE" id="PS51846"/>
    </source>
</evidence>
<evidence type="ECO:0000256" key="3">
    <source>
        <dbReference type="ARBA" id="ARBA00022475"/>
    </source>
</evidence>
<dbReference type="NCBIfam" id="TIGR03520">
    <property type="entry name" value="GldE"/>
    <property type="match status" value="1"/>
</dbReference>
<evidence type="ECO:0000313" key="14">
    <source>
        <dbReference type="EMBL" id="ALO16856.1"/>
    </source>
</evidence>
<dbReference type="Gene3D" id="3.30.465.10">
    <property type="match status" value="1"/>
</dbReference>
<dbReference type="InterPro" id="IPR046342">
    <property type="entry name" value="CBS_dom_sf"/>
</dbReference>
<dbReference type="Pfam" id="PF01595">
    <property type="entry name" value="CNNM"/>
    <property type="match status" value="1"/>
</dbReference>
<dbReference type="InterPro" id="IPR016169">
    <property type="entry name" value="FAD-bd_PCMH_sub2"/>
</dbReference>
<evidence type="ECO:0000256" key="1">
    <source>
        <dbReference type="ARBA" id="ARBA00004651"/>
    </source>
</evidence>
<dbReference type="Pfam" id="PF00571">
    <property type="entry name" value="CBS"/>
    <property type="match status" value="2"/>
</dbReference>
<keyword evidence="15" id="KW-1185">Reference proteome</keyword>
<evidence type="ECO:0000256" key="8">
    <source>
        <dbReference type="ARBA" id="ARBA00023136"/>
    </source>
</evidence>
<keyword evidence="5" id="KW-0677">Repeat</keyword>
<feature type="transmembrane region" description="Helical" evidence="11">
    <location>
        <begin position="79"/>
        <end position="101"/>
    </location>
</feature>
<dbReference type="STRING" id="1307839.L21SP5_03242"/>
<organism evidence="14 15">
    <name type="scientific">Salinivirga cyanobacteriivorans</name>
    <dbReference type="NCBI Taxonomy" id="1307839"/>
    <lineage>
        <taxon>Bacteria</taxon>
        <taxon>Pseudomonadati</taxon>
        <taxon>Bacteroidota</taxon>
        <taxon>Bacteroidia</taxon>
        <taxon>Bacteroidales</taxon>
        <taxon>Salinivirgaceae</taxon>
        <taxon>Salinivirga</taxon>
    </lineage>
</organism>
<evidence type="ECO:0000256" key="9">
    <source>
        <dbReference type="PROSITE-ProRule" id="PRU00703"/>
    </source>
</evidence>
<feature type="domain" description="CNNM transmembrane" evidence="13">
    <location>
        <begin position="19"/>
        <end position="207"/>
    </location>
</feature>
<dbReference type="AlphaFoldDB" id="A0A0S2I362"/>
<dbReference type="PANTHER" id="PTHR22777:SF32">
    <property type="entry name" value="UPF0053 INNER MEMBRANE PROTEIN YFJD"/>
    <property type="match status" value="1"/>
</dbReference>
<dbReference type="SUPFAM" id="SSF56176">
    <property type="entry name" value="FAD-binding/transporter-associated domain-like"/>
    <property type="match status" value="1"/>
</dbReference>
<protein>
    <submittedName>
        <fullName evidence="14">Magnesium and cobalt efflux protein CorC</fullName>
    </submittedName>
</protein>
<feature type="transmembrane region" description="Helical" evidence="11">
    <location>
        <begin position="146"/>
        <end position="170"/>
    </location>
</feature>
<dbReference type="InterPro" id="IPR044751">
    <property type="entry name" value="Ion_transp-like_CBS"/>
</dbReference>
<evidence type="ECO:0000256" key="4">
    <source>
        <dbReference type="ARBA" id="ARBA00022692"/>
    </source>
</evidence>
<comment type="similarity">
    <text evidence="2">Belongs to the UPF0053 family.</text>
</comment>
<evidence type="ECO:0000256" key="10">
    <source>
        <dbReference type="PROSITE-ProRule" id="PRU01193"/>
    </source>
</evidence>
<evidence type="ECO:0000313" key="15">
    <source>
        <dbReference type="Proteomes" id="UP000064893"/>
    </source>
</evidence>
<proteinExistence type="inferred from homology"/>
<feature type="transmembrane region" description="Helical" evidence="11">
    <location>
        <begin position="24"/>
        <end position="50"/>
    </location>
</feature>
<keyword evidence="7 9" id="KW-0129">CBS domain</keyword>
<dbReference type="PROSITE" id="PS51846">
    <property type="entry name" value="CNNM"/>
    <property type="match status" value="1"/>
</dbReference>
<evidence type="ECO:0000256" key="2">
    <source>
        <dbReference type="ARBA" id="ARBA00006337"/>
    </source>
</evidence>
<dbReference type="EMBL" id="CP013118">
    <property type="protein sequence ID" value="ALO16856.1"/>
    <property type="molecule type" value="Genomic_DNA"/>
</dbReference>